<dbReference type="Proteomes" id="UP000504607">
    <property type="component" value="Chromosome 7"/>
</dbReference>
<keyword evidence="1" id="KW-1133">Transmembrane helix</keyword>
<gene>
    <name evidence="3" type="primary">LOC105049001</name>
</gene>
<feature type="transmembrane region" description="Helical" evidence="1">
    <location>
        <begin position="62"/>
        <end position="80"/>
    </location>
</feature>
<dbReference type="PANTHER" id="PTHR34781:SF2">
    <property type="entry name" value="TRANSMEMBRANE PROTEIN"/>
    <property type="match status" value="1"/>
</dbReference>
<protein>
    <submittedName>
        <fullName evidence="3">Uncharacterized protein LOC105049001</fullName>
    </submittedName>
</protein>
<evidence type="ECO:0000313" key="2">
    <source>
        <dbReference type="Proteomes" id="UP000504607"/>
    </source>
</evidence>
<organism evidence="2 3">
    <name type="scientific">Elaeis guineensis var. tenera</name>
    <name type="common">Oil palm</name>
    <dbReference type="NCBI Taxonomy" id="51953"/>
    <lineage>
        <taxon>Eukaryota</taxon>
        <taxon>Viridiplantae</taxon>
        <taxon>Streptophyta</taxon>
        <taxon>Embryophyta</taxon>
        <taxon>Tracheophyta</taxon>
        <taxon>Spermatophyta</taxon>
        <taxon>Magnoliopsida</taxon>
        <taxon>Liliopsida</taxon>
        <taxon>Arecaceae</taxon>
        <taxon>Arecoideae</taxon>
        <taxon>Cocoseae</taxon>
        <taxon>Elaeidinae</taxon>
        <taxon>Elaeis</taxon>
    </lineage>
</organism>
<dbReference type="GeneID" id="105049001"/>
<accession>A0A6J0PJX6</accession>
<evidence type="ECO:0000313" key="3">
    <source>
        <dbReference type="RefSeq" id="XP_019707220.1"/>
    </source>
</evidence>
<dbReference type="AlphaFoldDB" id="A0A6J0PJX6"/>
<sequence>MRGKDQASKLFYELCPLLLTLLRSPHLAIPPSDAPQAAAPPFPRPPQPAVVARPRAARQSQVSPVGFASLLLGASLALMLCGAVTFVIGFILMPWVIGLIMLFYVVGIVSNLSGLGRAILCPPPPSPAVSSPKDITGQLFSKLPII</sequence>
<proteinExistence type="predicted"/>
<dbReference type="RefSeq" id="XP_019707220.1">
    <property type="nucleotide sequence ID" value="XM_019851661.2"/>
</dbReference>
<dbReference type="KEGG" id="egu:105049001"/>
<dbReference type="InParanoid" id="A0A6J0PJX6"/>
<keyword evidence="2" id="KW-1185">Reference proteome</keyword>
<evidence type="ECO:0000256" key="1">
    <source>
        <dbReference type="SAM" id="Phobius"/>
    </source>
</evidence>
<feature type="transmembrane region" description="Helical" evidence="1">
    <location>
        <begin position="86"/>
        <end position="109"/>
    </location>
</feature>
<dbReference type="OrthoDB" id="1936751at2759"/>
<reference evidence="3" key="1">
    <citation type="submission" date="2025-08" db="UniProtKB">
        <authorList>
            <consortium name="RefSeq"/>
        </authorList>
    </citation>
    <scope>IDENTIFICATION</scope>
</reference>
<dbReference type="PANTHER" id="PTHR34781">
    <property type="entry name" value="TRANSMEMBRANE PROTEIN"/>
    <property type="match status" value="1"/>
</dbReference>
<dbReference type="FunCoup" id="A0A6J0PJX6">
    <property type="interactions" value="1693"/>
</dbReference>
<keyword evidence="1" id="KW-0472">Membrane</keyword>
<keyword evidence="1" id="KW-0812">Transmembrane</keyword>
<name>A0A6J0PJX6_ELAGV</name>